<protein>
    <recommendedName>
        <fullName evidence="1">DALR anticodon binding domain-containing protein</fullName>
    </recommendedName>
</protein>
<dbReference type="EMBL" id="BPLQ01012678">
    <property type="protein sequence ID" value="GIY66991.1"/>
    <property type="molecule type" value="Genomic_DNA"/>
</dbReference>
<keyword evidence="3" id="KW-1185">Reference proteome</keyword>
<organism evidence="2 3">
    <name type="scientific">Caerostris darwini</name>
    <dbReference type="NCBI Taxonomy" id="1538125"/>
    <lineage>
        <taxon>Eukaryota</taxon>
        <taxon>Metazoa</taxon>
        <taxon>Ecdysozoa</taxon>
        <taxon>Arthropoda</taxon>
        <taxon>Chelicerata</taxon>
        <taxon>Arachnida</taxon>
        <taxon>Araneae</taxon>
        <taxon>Araneomorphae</taxon>
        <taxon>Entelegynae</taxon>
        <taxon>Araneoidea</taxon>
        <taxon>Araneidae</taxon>
        <taxon>Caerostris</taxon>
    </lineage>
</organism>
<accession>A0AAV4VAM3</accession>
<dbReference type="GO" id="GO:0005524">
    <property type="term" value="F:ATP binding"/>
    <property type="evidence" value="ECO:0007669"/>
    <property type="project" value="InterPro"/>
</dbReference>
<dbReference type="Gene3D" id="1.10.730.10">
    <property type="entry name" value="Isoleucyl-tRNA Synthetase, Domain 1"/>
    <property type="match status" value="1"/>
</dbReference>
<dbReference type="InterPro" id="IPR008909">
    <property type="entry name" value="DALR_anticod-bd"/>
</dbReference>
<evidence type="ECO:0000259" key="1">
    <source>
        <dbReference type="Pfam" id="PF05746"/>
    </source>
</evidence>
<dbReference type="GO" id="GO:0004814">
    <property type="term" value="F:arginine-tRNA ligase activity"/>
    <property type="evidence" value="ECO:0007669"/>
    <property type="project" value="InterPro"/>
</dbReference>
<feature type="non-terminal residue" evidence="2">
    <location>
        <position position="1"/>
    </location>
</feature>
<evidence type="ECO:0000313" key="3">
    <source>
        <dbReference type="Proteomes" id="UP001054837"/>
    </source>
</evidence>
<feature type="domain" description="DALR anticodon binding" evidence="1">
    <location>
        <begin position="16"/>
        <end position="49"/>
    </location>
</feature>
<dbReference type="Proteomes" id="UP001054837">
    <property type="component" value="Unassembled WGS sequence"/>
</dbReference>
<dbReference type="AlphaFoldDB" id="A0AAV4VAM3"/>
<sequence>SIVDKAANVLKMDLKEDRLIVLKARLMLFDAALKTFQNGFNLLGITPLEIDYTPPDYFKK</sequence>
<dbReference type="SUPFAM" id="SSF47323">
    <property type="entry name" value="Anticodon-binding domain of a subclass of class I aminoacyl-tRNA synthetases"/>
    <property type="match status" value="1"/>
</dbReference>
<dbReference type="Pfam" id="PF05746">
    <property type="entry name" value="DALR_1"/>
    <property type="match status" value="1"/>
</dbReference>
<proteinExistence type="predicted"/>
<name>A0AAV4VAM3_9ARAC</name>
<gene>
    <name evidence="2" type="ORF">CDAR_417631</name>
</gene>
<comment type="caution">
    <text evidence="2">The sequence shown here is derived from an EMBL/GenBank/DDBJ whole genome shotgun (WGS) entry which is preliminary data.</text>
</comment>
<dbReference type="GO" id="GO:0006420">
    <property type="term" value="P:arginyl-tRNA aminoacylation"/>
    <property type="evidence" value="ECO:0007669"/>
    <property type="project" value="InterPro"/>
</dbReference>
<dbReference type="InterPro" id="IPR009080">
    <property type="entry name" value="tRNAsynth_Ia_anticodon-bd"/>
</dbReference>
<reference evidence="2 3" key="1">
    <citation type="submission" date="2021-06" db="EMBL/GenBank/DDBJ databases">
        <title>Caerostris darwini draft genome.</title>
        <authorList>
            <person name="Kono N."/>
            <person name="Arakawa K."/>
        </authorList>
    </citation>
    <scope>NUCLEOTIDE SEQUENCE [LARGE SCALE GENOMIC DNA]</scope>
</reference>
<evidence type="ECO:0000313" key="2">
    <source>
        <dbReference type="EMBL" id="GIY66991.1"/>
    </source>
</evidence>